<proteinExistence type="inferred from homology"/>
<feature type="coiled-coil region" evidence="7">
    <location>
        <begin position="644"/>
        <end position="727"/>
    </location>
</feature>
<dbReference type="PROSITE" id="PS50067">
    <property type="entry name" value="KINESIN_MOTOR_2"/>
    <property type="match status" value="1"/>
</dbReference>
<evidence type="ECO:0008006" key="15">
    <source>
        <dbReference type="Google" id="ProtNLM"/>
    </source>
</evidence>
<dbReference type="InterPro" id="IPR014352">
    <property type="entry name" value="FERM/acyl-CoA-bd_prot_sf"/>
</dbReference>
<keyword evidence="14" id="KW-1185">Reference proteome</keyword>
<dbReference type="InterPro" id="IPR019749">
    <property type="entry name" value="Band_41_domain"/>
</dbReference>
<dbReference type="GO" id="GO:0016887">
    <property type="term" value="F:ATP hydrolysis activity"/>
    <property type="evidence" value="ECO:0000318"/>
    <property type="project" value="GO_Central"/>
</dbReference>
<feature type="compositionally biased region" description="Basic and acidic residues" evidence="8">
    <location>
        <begin position="763"/>
        <end position="779"/>
    </location>
</feature>
<dbReference type="GO" id="GO:0008017">
    <property type="term" value="F:microtubule binding"/>
    <property type="evidence" value="ECO:0000318"/>
    <property type="project" value="GO_Central"/>
</dbReference>
<dbReference type="InterPro" id="IPR011993">
    <property type="entry name" value="PH-like_dom_sf"/>
</dbReference>
<feature type="binding site" evidence="6">
    <location>
        <begin position="1027"/>
        <end position="1034"/>
    </location>
    <ligand>
        <name>ATP</name>
        <dbReference type="ChEBI" id="CHEBI:30616"/>
    </ligand>
</feature>
<dbReference type="FunFam" id="1.25.40.530:FF:000005">
    <property type="entry name" value="Kinesin-like calmodulin-binding protein (ZWICHEL)"/>
    <property type="match status" value="1"/>
</dbReference>
<dbReference type="SMART" id="SM00295">
    <property type="entry name" value="B41"/>
    <property type="match status" value="1"/>
</dbReference>
<dbReference type="SMART" id="SM00129">
    <property type="entry name" value="KISc"/>
    <property type="match status" value="1"/>
</dbReference>
<reference evidence="13" key="3">
    <citation type="submission" date="2020-12" db="UniProtKB">
        <authorList>
            <consortium name="EnsemblPlants"/>
        </authorList>
    </citation>
    <scope>IDENTIFICATION</scope>
</reference>
<dbReference type="InterPro" id="IPR019748">
    <property type="entry name" value="FERM_central"/>
</dbReference>
<accession>A0A2K1L3M2</accession>
<dbReference type="InterPro" id="IPR038185">
    <property type="entry name" value="MyTH4_dom_sf"/>
</dbReference>
<keyword evidence="3 6" id="KW-0547">Nucleotide-binding</keyword>
<dbReference type="PRINTS" id="PR00380">
    <property type="entry name" value="KINESINHEAVY"/>
</dbReference>
<evidence type="ECO:0000256" key="2">
    <source>
        <dbReference type="ARBA" id="ARBA00022490"/>
    </source>
</evidence>
<gene>
    <name evidence="13" type="primary">LOC112276324</name>
    <name evidence="12" type="ORF">PHYPA_003404</name>
</gene>
<dbReference type="PROSITE" id="PS51016">
    <property type="entry name" value="MYTH4"/>
    <property type="match status" value="1"/>
</dbReference>
<feature type="domain" description="Kinesin motor" evidence="10">
    <location>
        <begin position="946"/>
        <end position="1268"/>
    </location>
</feature>
<dbReference type="SUPFAM" id="SSF50729">
    <property type="entry name" value="PH domain-like"/>
    <property type="match status" value="1"/>
</dbReference>
<keyword evidence="2" id="KW-0963">Cytoplasm</keyword>
<dbReference type="InterPro" id="IPR011254">
    <property type="entry name" value="Prismane-like_sf"/>
</dbReference>
<dbReference type="InterPro" id="IPR036961">
    <property type="entry name" value="Kinesin_motor_dom_sf"/>
</dbReference>
<dbReference type="EMBL" id="ABEU02000002">
    <property type="protein sequence ID" value="PNR60611.1"/>
    <property type="molecule type" value="Genomic_DNA"/>
</dbReference>
<dbReference type="PROSITE" id="PS50057">
    <property type="entry name" value="FERM_3"/>
    <property type="match status" value="1"/>
</dbReference>
<dbReference type="Pfam" id="PF02174">
    <property type="entry name" value="IRS"/>
    <property type="match status" value="1"/>
</dbReference>
<name>A0A2K1L3M2_PHYPA</name>
<dbReference type="Pfam" id="PF00225">
    <property type="entry name" value="Kinesin"/>
    <property type="match status" value="1"/>
</dbReference>
<dbReference type="PANTHER" id="PTHR47972">
    <property type="entry name" value="KINESIN-LIKE PROTEIN KLP-3"/>
    <property type="match status" value="1"/>
</dbReference>
<dbReference type="Gramene" id="Pp3c2_29920V3.1">
    <property type="protein sequence ID" value="Pp3c2_29920V3.1"/>
    <property type="gene ID" value="Pp3c2_29920"/>
</dbReference>
<dbReference type="GO" id="GO:0005871">
    <property type="term" value="C:kinesin complex"/>
    <property type="evidence" value="ECO:0000318"/>
    <property type="project" value="GO_Central"/>
</dbReference>
<dbReference type="PANTHER" id="PTHR47972:SF16">
    <property type="entry name" value="KINESIN-LIKE PROTEIN"/>
    <property type="match status" value="1"/>
</dbReference>
<comment type="similarity">
    <text evidence="6">Belongs to the TRAFAC class myosin-kinesin ATPase superfamily. Kinesin family.</text>
</comment>
<dbReference type="InterPro" id="IPR027640">
    <property type="entry name" value="Kinesin-like_fam"/>
</dbReference>
<evidence type="ECO:0000313" key="12">
    <source>
        <dbReference type="EMBL" id="PNR60611.1"/>
    </source>
</evidence>
<dbReference type="FunFam" id="2.30.29.30:FF:000131">
    <property type="entry name" value="Kinesin-like calmodulin-binding protein (ZWICHEL)"/>
    <property type="match status" value="1"/>
</dbReference>
<dbReference type="Gene3D" id="3.40.850.10">
    <property type="entry name" value="Kinesin motor domain"/>
    <property type="match status" value="1"/>
</dbReference>
<dbReference type="FunCoup" id="A0A2K1L3M2">
    <property type="interactions" value="1166"/>
</dbReference>
<dbReference type="EnsemblPlants" id="Pp3c2_29920V3.2">
    <property type="protein sequence ID" value="Pp3c2_29920V3.2"/>
    <property type="gene ID" value="Pp3c2_29920"/>
</dbReference>
<dbReference type="InterPro" id="IPR001752">
    <property type="entry name" value="Kinesin_motor_dom"/>
</dbReference>
<feature type="region of interest" description="Disordered" evidence="8">
    <location>
        <begin position="736"/>
        <end position="779"/>
    </location>
</feature>
<dbReference type="EnsemblPlants" id="Pp3c2_29920V3.1">
    <property type="protein sequence ID" value="Pp3c2_29920V3.1"/>
    <property type="gene ID" value="Pp3c2_29920"/>
</dbReference>
<keyword evidence="5 6" id="KW-0505">Motor protein</keyword>
<dbReference type="InterPro" id="IPR035963">
    <property type="entry name" value="FERM_2"/>
</dbReference>
<dbReference type="RefSeq" id="XP_024363319.1">
    <property type="nucleotide sequence ID" value="XM_024507551.2"/>
</dbReference>
<dbReference type="Gene3D" id="1.25.40.530">
    <property type="entry name" value="MyTH4 domain"/>
    <property type="match status" value="1"/>
</dbReference>
<comment type="subcellular location">
    <subcellularLocation>
        <location evidence="1">Cytoplasm</location>
    </subcellularLocation>
</comment>
<feature type="region of interest" description="Disordered" evidence="8">
    <location>
        <begin position="39"/>
        <end position="63"/>
    </location>
</feature>
<evidence type="ECO:0000256" key="8">
    <source>
        <dbReference type="SAM" id="MobiDB-lite"/>
    </source>
</evidence>
<evidence type="ECO:0000256" key="5">
    <source>
        <dbReference type="ARBA" id="ARBA00023175"/>
    </source>
</evidence>
<dbReference type="EnsemblPlants" id="Pp3c2_29920V3.3">
    <property type="protein sequence ID" value="Pp3c2_29920V3.3"/>
    <property type="gene ID" value="Pp3c2_29920"/>
</dbReference>
<dbReference type="SUPFAM" id="SSF56821">
    <property type="entry name" value="Prismane protein-like"/>
    <property type="match status" value="1"/>
</dbReference>
<evidence type="ECO:0000259" key="10">
    <source>
        <dbReference type="PROSITE" id="PS50067"/>
    </source>
</evidence>
<sequence>MASDGASSMGQYVGRKFSNSNTNTPVRLKVSATIMNCDDQDGDEDYMGSRPQSRESSHSRENCQIQNEGCDNENAVNEGSPAAVSNDLLASGTVLEKYQVEAFLKSMQRLIQAGGRRLFVGKRLTVTGRERFTLEDMLSFQSDLIPTSLMRLNSDSMTRAVKLFQVVLKYTGADLAAGSPFPTLQEQIDMVLKLYNHTLKRADLRDELFAQLLKQTRNNPDRPVLMKTWELLFLCASAMPPGKEYGVHLSEYVHGIAIAPGDYEIQRLAMNTWNALKRSVKGGPRRTTPAEEEIEALFEGRKLITTAYFLDDTFEEITYDVSTTVADAVEEFASIIKLTSFSTFGLFECRKSVIGSKASDFGNEEHISLDDNKYIGDIVAEFKATKEKSKGELQCRLLFKKRLFRESDETITEPMFVQLCYVQSQHDYMLGNYPVVKDDAAQLAALQILVDIGPVSNPERTIDWPALLDGSLPKQIAITRAKRDWESNILNRYRAMAHLTKGEARQQLLRILRSLPYGNSVFFSILKIQDPIGLLPGRIILGINKRGVHFFRPVPMEYLHSAELRDIMQFGSSNTAVFFKMRVAGVLHIFQFETKQGEDICMALQTHINDVMLRRYSRTRNIPNGQITNGVDAGGTQISKPAGLEIYEKHVQEMSKLLEESQRKIDQLLEAVRAKEKRETQVMEELADLQDALRAEEQSRCEIAEERERLTKQLAEMDAGLQAALTERAALMASVPGNQPGYDAASDLSDYESVSRRTPTPRSRREREPSLATGKDRKDEQIRIVENQIREIRTELRLKTEDLRKQEDKAKNLLKEKQLLEQKIARLEKNKTDETRGLEHQFEQERDELRARVGESEKKLQERTQELSRAEQALASRSGEFETVAANVKELEELREMKEDIDRKNLQTAAILKRQADQIVELQALYKEEQTLRKRYFNMMEDMKGKIRVYARWRPLSEKEVKGGEQSVLTSCDEFSIEHPWKDDKIKQHQFDHIFDEFATQEQVFEDTKYLVQSAIDGYNVCIFAFGQTGSGKTYTIYGTEANPGLTPRITLELFSCIKRDANKFQFSLQVYMLELYQDTLIDLLLSKNGTKPKKLEIKKDSKGMVVVENATLIPVATREELESVVAKGLEKRHTSGTQMNAESSRSHLILSIIVESTNLQSQVLMKGKLSLVDLAGSERVKKSGSSGEQLKEAQSINKSLSALGDVISALATDEQHIPYRNHKLTMLMSDSLGGNAKALMFVNVSPAGSNVDETHNSLCYAIRVRSIMNDPSKNFTTKEILRLKRQVQFWKERAGVPGGEELEEIVNERPSKSAE</sequence>
<dbReference type="Gene3D" id="1.20.80.10">
    <property type="match status" value="1"/>
</dbReference>
<dbReference type="Gene3D" id="6.10.250.760">
    <property type="match status" value="1"/>
</dbReference>
<dbReference type="CDD" id="cd13200">
    <property type="entry name" value="FERM_C_KCBP"/>
    <property type="match status" value="1"/>
</dbReference>
<feature type="region of interest" description="Disordered" evidence="8">
    <location>
        <begin position="1"/>
        <end position="24"/>
    </location>
</feature>
<dbReference type="GO" id="GO:0005524">
    <property type="term" value="F:ATP binding"/>
    <property type="evidence" value="ECO:0007669"/>
    <property type="project" value="UniProtKB-UniRule"/>
</dbReference>
<dbReference type="GO" id="GO:0005874">
    <property type="term" value="C:microtubule"/>
    <property type="evidence" value="ECO:0000318"/>
    <property type="project" value="GO_Central"/>
</dbReference>
<organism evidence="12">
    <name type="scientific">Physcomitrium patens</name>
    <name type="common">Spreading-leaved earth moss</name>
    <name type="synonym">Physcomitrella patens</name>
    <dbReference type="NCBI Taxonomy" id="3218"/>
    <lineage>
        <taxon>Eukaryota</taxon>
        <taxon>Viridiplantae</taxon>
        <taxon>Streptophyta</taxon>
        <taxon>Embryophyta</taxon>
        <taxon>Bryophyta</taxon>
        <taxon>Bryophytina</taxon>
        <taxon>Bryopsida</taxon>
        <taxon>Funariidae</taxon>
        <taxon>Funariales</taxon>
        <taxon>Funariaceae</taxon>
        <taxon>Physcomitrium</taxon>
    </lineage>
</organism>
<keyword evidence="7" id="KW-0175">Coiled coil</keyword>
<feature type="region of interest" description="Disordered" evidence="8">
    <location>
        <begin position="831"/>
        <end position="859"/>
    </location>
</feature>
<keyword evidence="4 6" id="KW-0067">ATP-binding</keyword>
<dbReference type="Gene3D" id="3.10.20.90">
    <property type="entry name" value="Phosphatidylinositol 3-kinase Catalytic Subunit, Chain A, domain 1"/>
    <property type="match status" value="1"/>
</dbReference>
<dbReference type="PaxDb" id="3218-PP1S22_70V6.2"/>
<dbReference type="Gramene" id="Pp3c2_29920V3.2">
    <property type="protein sequence ID" value="Pp3c2_29920V3.2"/>
    <property type="gene ID" value="Pp3c2_29920"/>
</dbReference>
<evidence type="ECO:0000256" key="6">
    <source>
        <dbReference type="PROSITE-ProRule" id="PRU00283"/>
    </source>
</evidence>
<evidence type="ECO:0000256" key="3">
    <source>
        <dbReference type="ARBA" id="ARBA00022741"/>
    </source>
</evidence>
<dbReference type="GO" id="GO:0007018">
    <property type="term" value="P:microtubule-based movement"/>
    <property type="evidence" value="ECO:0000318"/>
    <property type="project" value="GO_Central"/>
</dbReference>
<dbReference type="FunFam" id="3.40.850.10:FF:000041">
    <property type="entry name" value="Kinesin-like calmodulin-binding protein"/>
    <property type="match status" value="1"/>
</dbReference>
<dbReference type="SUPFAM" id="SSF52540">
    <property type="entry name" value="P-loop containing nucleoside triphosphate hydrolases"/>
    <property type="match status" value="1"/>
</dbReference>
<dbReference type="Gramene" id="Pp3c2_29920V3.3">
    <property type="protein sequence ID" value="Pp3c2_29920V3.3"/>
    <property type="gene ID" value="Pp3c2_29920"/>
</dbReference>
<reference evidence="12 14" key="1">
    <citation type="journal article" date="2008" name="Science">
        <title>The Physcomitrella genome reveals evolutionary insights into the conquest of land by plants.</title>
        <authorList>
            <person name="Rensing S."/>
            <person name="Lang D."/>
            <person name="Zimmer A."/>
            <person name="Terry A."/>
            <person name="Salamov A."/>
            <person name="Shapiro H."/>
            <person name="Nishiyama T."/>
            <person name="Perroud P.-F."/>
            <person name="Lindquist E."/>
            <person name="Kamisugi Y."/>
            <person name="Tanahashi T."/>
            <person name="Sakakibara K."/>
            <person name="Fujita T."/>
            <person name="Oishi K."/>
            <person name="Shin-I T."/>
            <person name="Kuroki Y."/>
            <person name="Toyoda A."/>
            <person name="Suzuki Y."/>
            <person name="Hashimoto A."/>
            <person name="Yamaguchi K."/>
            <person name="Sugano A."/>
            <person name="Kohara Y."/>
            <person name="Fujiyama A."/>
            <person name="Anterola A."/>
            <person name="Aoki S."/>
            <person name="Ashton N."/>
            <person name="Barbazuk W.B."/>
            <person name="Barker E."/>
            <person name="Bennetzen J."/>
            <person name="Bezanilla M."/>
            <person name="Blankenship R."/>
            <person name="Cho S.H."/>
            <person name="Dutcher S."/>
            <person name="Estelle M."/>
            <person name="Fawcett J.A."/>
            <person name="Gundlach H."/>
            <person name="Hanada K."/>
            <person name="Heyl A."/>
            <person name="Hicks K.A."/>
            <person name="Hugh J."/>
            <person name="Lohr M."/>
            <person name="Mayer K."/>
            <person name="Melkozernov A."/>
            <person name="Murata T."/>
            <person name="Nelson D."/>
            <person name="Pils B."/>
            <person name="Prigge M."/>
            <person name="Reiss B."/>
            <person name="Renner T."/>
            <person name="Rombauts S."/>
            <person name="Rushton P."/>
            <person name="Sanderfoot A."/>
            <person name="Schween G."/>
            <person name="Shiu S.-H."/>
            <person name="Stueber K."/>
            <person name="Theodoulou F.L."/>
            <person name="Tu H."/>
            <person name="Van de Peer Y."/>
            <person name="Verrier P.J."/>
            <person name="Waters E."/>
            <person name="Wood A."/>
            <person name="Yang L."/>
            <person name="Cove D."/>
            <person name="Cuming A."/>
            <person name="Hasebe M."/>
            <person name="Lucas S."/>
            <person name="Mishler D.B."/>
            <person name="Reski R."/>
            <person name="Grigoriev I."/>
            <person name="Quatrano R.S."/>
            <person name="Boore J.L."/>
        </authorList>
    </citation>
    <scope>NUCLEOTIDE SEQUENCE [LARGE SCALE GENOMIC DNA]</scope>
    <source>
        <strain evidence="13 14">cv. Gransden 2004</strain>
    </source>
</reference>
<dbReference type="PROSITE" id="PS00411">
    <property type="entry name" value="KINESIN_MOTOR_1"/>
    <property type="match status" value="1"/>
</dbReference>
<evidence type="ECO:0000259" key="9">
    <source>
        <dbReference type="PROSITE" id="PS50057"/>
    </source>
</evidence>
<evidence type="ECO:0000256" key="4">
    <source>
        <dbReference type="ARBA" id="ARBA00022840"/>
    </source>
</evidence>
<dbReference type="Proteomes" id="UP000006727">
    <property type="component" value="Chromosome 2"/>
</dbReference>
<dbReference type="SUPFAM" id="SSF47031">
    <property type="entry name" value="Second domain of FERM"/>
    <property type="match status" value="1"/>
</dbReference>
<dbReference type="GO" id="GO:0003777">
    <property type="term" value="F:microtubule motor activity"/>
    <property type="evidence" value="ECO:0000318"/>
    <property type="project" value="GO_Central"/>
</dbReference>
<evidence type="ECO:0000259" key="11">
    <source>
        <dbReference type="PROSITE" id="PS51016"/>
    </source>
</evidence>
<dbReference type="InterPro" id="IPR000299">
    <property type="entry name" value="FERM_domain"/>
</dbReference>
<feature type="domain" description="MyTH4" evidence="11">
    <location>
        <begin position="140"/>
        <end position="298"/>
    </location>
</feature>
<dbReference type="InterPro" id="IPR027417">
    <property type="entry name" value="P-loop_NTPase"/>
</dbReference>
<dbReference type="Pfam" id="PF21989">
    <property type="entry name" value="RA_2"/>
    <property type="match status" value="1"/>
</dbReference>
<protein>
    <recommendedName>
        <fullName evidence="15">Kinesin motor domain-containing protein</fullName>
    </recommendedName>
</protein>
<dbReference type="GeneID" id="112276324"/>
<feature type="domain" description="FERM" evidence="9">
    <location>
        <begin position="303"/>
        <end position="616"/>
    </location>
</feature>
<evidence type="ECO:0000256" key="1">
    <source>
        <dbReference type="ARBA" id="ARBA00004496"/>
    </source>
</evidence>
<dbReference type="CDD" id="cd01366">
    <property type="entry name" value="KISc_C_terminal"/>
    <property type="match status" value="1"/>
</dbReference>
<dbReference type="InterPro" id="IPR019821">
    <property type="entry name" value="Kinesin_motor_CS"/>
</dbReference>
<dbReference type="InterPro" id="IPR002404">
    <property type="entry name" value="IRS_PTB"/>
</dbReference>
<feature type="compositionally biased region" description="Polar residues" evidence="8">
    <location>
        <begin position="1"/>
        <end position="10"/>
    </location>
</feature>
<dbReference type="SMART" id="SM00139">
    <property type="entry name" value="MyTH4"/>
    <property type="match status" value="1"/>
</dbReference>
<evidence type="ECO:0000256" key="7">
    <source>
        <dbReference type="SAM" id="Coils"/>
    </source>
</evidence>
<dbReference type="GO" id="GO:0016491">
    <property type="term" value="F:oxidoreductase activity"/>
    <property type="evidence" value="ECO:0007669"/>
    <property type="project" value="InterPro"/>
</dbReference>
<dbReference type="CDD" id="cd14473">
    <property type="entry name" value="FERM_B-lobe"/>
    <property type="match status" value="1"/>
</dbReference>
<feature type="compositionally biased region" description="Basic and acidic residues" evidence="8">
    <location>
        <begin position="52"/>
        <end position="61"/>
    </location>
</feature>
<dbReference type="Pfam" id="PF00373">
    <property type="entry name" value="FERM_M"/>
    <property type="match status" value="1"/>
</dbReference>
<dbReference type="Gene3D" id="2.30.29.30">
    <property type="entry name" value="Pleckstrin-homology domain (PH domain)/Phosphotyrosine-binding domain (PTB)"/>
    <property type="match status" value="1"/>
</dbReference>
<dbReference type="STRING" id="3218.A0A2K1L3M2"/>
<dbReference type="GO" id="GO:0005737">
    <property type="term" value="C:cytoplasm"/>
    <property type="evidence" value="ECO:0000318"/>
    <property type="project" value="GO_Central"/>
</dbReference>
<dbReference type="Pfam" id="PF00784">
    <property type="entry name" value="MyTH4"/>
    <property type="match status" value="1"/>
</dbReference>
<reference evidence="12 14" key="2">
    <citation type="journal article" date="2018" name="Plant J.">
        <title>The Physcomitrella patens chromosome-scale assembly reveals moss genome structure and evolution.</title>
        <authorList>
            <person name="Lang D."/>
            <person name="Ullrich K.K."/>
            <person name="Murat F."/>
            <person name="Fuchs J."/>
            <person name="Jenkins J."/>
            <person name="Haas F.B."/>
            <person name="Piednoel M."/>
            <person name="Gundlach H."/>
            <person name="Van Bel M."/>
            <person name="Meyberg R."/>
            <person name="Vives C."/>
            <person name="Morata J."/>
            <person name="Symeonidi A."/>
            <person name="Hiss M."/>
            <person name="Muchero W."/>
            <person name="Kamisugi Y."/>
            <person name="Saleh O."/>
            <person name="Blanc G."/>
            <person name="Decker E.L."/>
            <person name="van Gessel N."/>
            <person name="Grimwood J."/>
            <person name="Hayes R.D."/>
            <person name="Graham S.W."/>
            <person name="Gunter L.E."/>
            <person name="McDaniel S.F."/>
            <person name="Hoernstein S.N.W."/>
            <person name="Larsson A."/>
            <person name="Li F.W."/>
            <person name="Perroud P.F."/>
            <person name="Phillips J."/>
            <person name="Ranjan P."/>
            <person name="Rokshar D.S."/>
            <person name="Rothfels C.J."/>
            <person name="Schneider L."/>
            <person name="Shu S."/>
            <person name="Stevenson D.W."/>
            <person name="Thummler F."/>
            <person name="Tillich M."/>
            <person name="Villarreal Aguilar J.C."/>
            <person name="Widiez T."/>
            <person name="Wong G.K."/>
            <person name="Wymore A."/>
            <person name="Zhang Y."/>
            <person name="Zimmer A.D."/>
            <person name="Quatrano R.S."/>
            <person name="Mayer K.F.X."/>
            <person name="Goodstein D."/>
            <person name="Casacuberta J.M."/>
            <person name="Vandepoele K."/>
            <person name="Reski R."/>
            <person name="Cuming A.C."/>
            <person name="Tuskan G.A."/>
            <person name="Maumus F."/>
            <person name="Salse J."/>
            <person name="Schmutz J."/>
            <person name="Rensing S.A."/>
        </authorList>
    </citation>
    <scope>NUCLEOTIDE SEQUENCE [LARGE SCALE GENOMIC DNA]</scope>
    <source>
        <strain evidence="13 14">cv. Gransden 2004</strain>
    </source>
</reference>
<evidence type="ECO:0000313" key="13">
    <source>
        <dbReference type="EnsemblPlants" id="Pp3c2_29920V3.1"/>
    </source>
</evidence>
<evidence type="ECO:0000313" key="14">
    <source>
        <dbReference type="Proteomes" id="UP000006727"/>
    </source>
</evidence>
<dbReference type="InterPro" id="IPR000857">
    <property type="entry name" value="MyTH4_dom"/>
</dbReference>